<evidence type="ECO:0000313" key="5">
    <source>
        <dbReference type="EMBL" id="KAG9465921.1"/>
    </source>
</evidence>
<protein>
    <recommendedName>
        <fullName evidence="7">Nicotinamide N-methyltransferase-like</fullName>
    </recommendedName>
</protein>
<dbReference type="PANTHER" id="PTHR10867">
    <property type="entry name" value="NNMT/PNMT/TEMT FAMILY MEMBER"/>
    <property type="match status" value="1"/>
</dbReference>
<dbReference type="InterPro" id="IPR000940">
    <property type="entry name" value="NNMT_TEMT_trans"/>
</dbReference>
<evidence type="ECO:0000313" key="6">
    <source>
        <dbReference type="Proteomes" id="UP000770717"/>
    </source>
</evidence>
<dbReference type="GO" id="GO:0032259">
    <property type="term" value="P:methylation"/>
    <property type="evidence" value="ECO:0007669"/>
    <property type="project" value="UniProtKB-KW"/>
</dbReference>
<dbReference type="EMBL" id="WNTK01002557">
    <property type="protein sequence ID" value="KAG9465921.1"/>
    <property type="molecule type" value="Genomic_DNA"/>
</dbReference>
<proteinExistence type="inferred from homology"/>
<dbReference type="Proteomes" id="UP000770717">
    <property type="component" value="Unassembled WGS sequence"/>
</dbReference>
<evidence type="ECO:0008006" key="7">
    <source>
        <dbReference type="Google" id="ProtNLM"/>
    </source>
</evidence>
<evidence type="ECO:0000256" key="1">
    <source>
        <dbReference type="ARBA" id="ARBA00007996"/>
    </source>
</evidence>
<dbReference type="Gene3D" id="3.40.50.150">
    <property type="entry name" value="Vaccinia Virus protein VP39"/>
    <property type="match status" value="1"/>
</dbReference>
<keyword evidence="3" id="KW-0808">Transferase</keyword>
<comment type="similarity">
    <text evidence="1">Belongs to the class I-like SAM-binding methyltransferase superfamily. NNMT/PNMT/TEMT family.</text>
</comment>
<keyword evidence="2" id="KW-0489">Methyltransferase</keyword>
<dbReference type="PANTHER" id="PTHR10867:SF44">
    <property type="entry name" value="NICOTINAMIDE N-METHYLTRANSFERASE ISOFORM X2"/>
    <property type="match status" value="1"/>
</dbReference>
<dbReference type="GO" id="GO:0005829">
    <property type="term" value="C:cytosol"/>
    <property type="evidence" value="ECO:0007669"/>
    <property type="project" value="TreeGrafter"/>
</dbReference>
<reference evidence="5" key="1">
    <citation type="thesis" date="2020" institute="ProQuest LLC" country="789 East Eisenhower Parkway, Ann Arbor, MI, USA">
        <title>Comparative Genomics and Chromosome Evolution.</title>
        <authorList>
            <person name="Mudd A.B."/>
        </authorList>
    </citation>
    <scope>NUCLEOTIDE SEQUENCE</scope>
    <source>
        <strain evidence="5">HN-11 Male</strain>
        <tissue evidence="5">Kidney and liver</tissue>
    </source>
</reference>
<dbReference type="GO" id="GO:0008170">
    <property type="term" value="F:N-methyltransferase activity"/>
    <property type="evidence" value="ECO:0007669"/>
    <property type="project" value="TreeGrafter"/>
</dbReference>
<name>A0A8J6BDM3_ELECQ</name>
<organism evidence="5 6">
    <name type="scientific">Eleutherodactylus coqui</name>
    <name type="common">Puerto Rican coqui</name>
    <dbReference type="NCBI Taxonomy" id="57060"/>
    <lineage>
        <taxon>Eukaryota</taxon>
        <taxon>Metazoa</taxon>
        <taxon>Chordata</taxon>
        <taxon>Craniata</taxon>
        <taxon>Vertebrata</taxon>
        <taxon>Euteleostomi</taxon>
        <taxon>Amphibia</taxon>
        <taxon>Batrachia</taxon>
        <taxon>Anura</taxon>
        <taxon>Neobatrachia</taxon>
        <taxon>Hyloidea</taxon>
        <taxon>Eleutherodactylidae</taxon>
        <taxon>Eleutherodactylinae</taxon>
        <taxon>Eleutherodactylus</taxon>
        <taxon>Eleutherodactylus</taxon>
    </lineage>
</organism>
<dbReference type="OrthoDB" id="9882836at2759"/>
<evidence type="ECO:0000256" key="4">
    <source>
        <dbReference type="ARBA" id="ARBA00022691"/>
    </source>
</evidence>
<evidence type="ECO:0000256" key="3">
    <source>
        <dbReference type="ARBA" id="ARBA00022679"/>
    </source>
</evidence>
<sequence length="243" mass="27987">MSMTSYLSSFIRSSNSSLFLEMSERTRKSSTRSSLIKGEILIDLSLGPMIHHLYAACEFFKHIIVLKATDRCMMELKRWLDTRTGAFHWGHATQLHIDTEGNRDKLQDKEEKMRSAVQHVMKCDFEKENIMEPLDLPRADCIISAWLLDVISKDHDGYKRNLGKFSKLMKPGAHIILIGNLETTYFIVGKNRMHFLRYTEDFAREALVGEGFVIDCCKVKETKVVSDLCDYKGTIFIAAHKKK</sequence>
<keyword evidence="6" id="KW-1185">Reference proteome</keyword>
<accession>A0A8J6BDM3</accession>
<gene>
    <name evidence="5" type="ORF">GDO78_017528</name>
</gene>
<dbReference type="SUPFAM" id="SSF53335">
    <property type="entry name" value="S-adenosyl-L-methionine-dependent methyltransferases"/>
    <property type="match status" value="1"/>
</dbReference>
<evidence type="ECO:0000256" key="2">
    <source>
        <dbReference type="ARBA" id="ARBA00022603"/>
    </source>
</evidence>
<dbReference type="PROSITE" id="PS51681">
    <property type="entry name" value="SAM_MT_NNMT_PNMT_TEMT"/>
    <property type="match status" value="1"/>
</dbReference>
<dbReference type="AlphaFoldDB" id="A0A8J6BDM3"/>
<keyword evidence="4" id="KW-0949">S-adenosyl-L-methionine</keyword>
<comment type="caution">
    <text evidence="5">The sequence shown here is derived from an EMBL/GenBank/DDBJ whole genome shotgun (WGS) entry which is preliminary data.</text>
</comment>
<dbReference type="Pfam" id="PF01234">
    <property type="entry name" value="NNMT_PNMT_TEMT"/>
    <property type="match status" value="1"/>
</dbReference>
<dbReference type="InterPro" id="IPR029063">
    <property type="entry name" value="SAM-dependent_MTases_sf"/>
</dbReference>